<sequence length="248" mass="27508">MTTYPALAGQPSPVFGERFTYPFDGKAVLRQVTDEFAREFNAGAIASIETSGESVHQRIAQFRRLTVTSAFPTSKDDCPRIALQRTGCAPQPSGIGLDYDEALVTLDDDTEAVRVSSSEVVKDTIEVSICTTNERLRDDLFTWYRMYLIDSVRHVLPQLRDYGFHDIRAIDAADGTVEYQGGQGQPGFQFYTAQIIVNATYELTVFRDVDVLKGFFNWQTAWPAEPLATGQVGETGDGQPPDSVFQPT</sequence>
<reference evidence="2" key="2">
    <citation type="journal article" date="2021" name="Mar. Drugs">
        <title>Genome Reduction and Secondary Metabolism of the Marine Sponge-Associated Cyanobacterium Leptothoe.</title>
        <authorList>
            <person name="Konstantinou D."/>
            <person name="Popin R.V."/>
            <person name="Fewer D.P."/>
            <person name="Sivonen K."/>
            <person name="Gkelis S."/>
        </authorList>
    </citation>
    <scope>NUCLEOTIDE SEQUENCE</scope>
    <source>
        <strain evidence="2">TAU-MAC 1115</strain>
    </source>
</reference>
<dbReference type="AlphaFoldDB" id="A0A947DG48"/>
<proteinExistence type="predicted"/>
<gene>
    <name evidence="2" type="ORF">IXB50_12765</name>
</gene>
<dbReference type="RefSeq" id="WP_215609363.1">
    <property type="nucleotide sequence ID" value="NZ_JADOES010000023.1"/>
</dbReference>
<dbReference type="EMBL" id="JADOES010000023">
    <property type="protein sequence ID" value="MBT9316295.1"/>
    <property type="molecule type" value="Genomic_DNA"/>
</dbReference>
<name>A0A947DG48_9CYAN</name>
<evidence type="ECO:0000313" key="2">
    <source>
        <dbReference type="EMBL" id="MBT9316295.1"/>
    </source>
</evidence>
<reference evidence="2" key="1">
    <citation type="submission" date="2020-11" db="EMBL/GenBank/DDBJ databases">
        <authorList>
            <person name="Konstantinou D."/>
            <person name="Gkelis S."/>
            <person name="Popin R."/>
            <person name="Fewer D."/>
            <person name="Sivonen K."/>
        </authorList>
    </citation>
    <scope>NUCLEOTIDE SEQUENCE</scope>
    <source>
        <strain evidence="2">TAU-MAC 1115</strain>
    </source>
</reference>
<protein>
    <submittedName>
        <fullName evidence="2">Uncharacterized protein</fullName>
    </submittedName>
</protein>
<feature type="region of interest" description="Disordered" evidence="1">
    <location>
        <begin position="228"/>
        <end position="248"/>
    </location>
</feature>
<comment type="caution">
    <text evidence="2">The sequence shown here is derived from an EMBL/GenBank/DDBJ whole genome shotgun (WGS) entry which is preliminary data.</text>
</comment>
<accession>A0A947DG48</accession>
<organism evidence="2 3">
    <name type="scientific">Leptothoe spongobia TAU-MAC 1115</name>
    <dbReference type="NCBI Taxonomy" id="1967444"/>
    <lineage>
        <taxon>Bacteria</taxon>
        <taxon>Bacillati</taxon>
        <taxon>Cyanobacteriota</taxon>
        <taxon>Cyanophyceae</taxon>
        <taxon>Nodosilineales</taxon>
        <taxon>Cymatolegaceae</taxon>
        <taxon>Leptothoe</taxon>
        <taxon>Leptothoe spongobia</taxon>
    </lineage>
</organism>
<evidence type="ECO:0000256" key="1">
    <source>
        <dbReference type="SAM" id="MobiDB-lite"/>
    </source>
</evidence>
<keyword evidence="3" id="KW-1185">Reference proteome</keyword>
<evidence type="ECO:0000313" key="3">
    <source>
        <dbReference type="Proteomes" id="UP000717364"/>
    </source>
</evidence>
<dbReference type="Proteomes" id="UP000717364">
    <property type="component" value="Unassembled WGS sequence"/>
</dbReference>